<name>W4GBP5_APHAT</name>
<gene>
    <name evidence="1" type="ORF">H257_09509</name>
</gene>
<organism evidence="1">
    <name type="scientific">Aphanomyces astaci</name>
    <name type="common">Crayfish plague agent</name>
    <dbReference type="NCBI Taxonomy" id="112090"/>
    <lineage>
        <taxon>Eukaryota</taxon>
        <taxon>Sar</taxon>
        <taxon>Stramenopiles</taxon>
        <taxon>Oomycota</taxon>
        <taxon>Saprolegniomycetes</taxon>
        <taxon>Saprolegniales</taxon>
        <taxon>Verrucalvaceae</taxon>
        <taxon>Aphanomyces</taxon>
    </lineage>
</organism>
<dbReference type="AlphaFoldDB" id="W4GBP5"/>
<reference evidence="1" key="1">
    <citation type="submission" date="2013-12" db="EMBL/GenBank/DDBJ databases">
        <title>The Genome Sequence of Aphanomyces astaci APO3.</title>
        <authorList>
            <consortium name="The Broad Institute Genomics Platform"/>
            <person name="Russ C."/>
            <person name="Tyler B."/>
            <person name="van West P."/>
            <person name="Dieguez-Uribeondo J."/>
            <person name="Young S.K."/>
            <person name="Zeng Q."/>
            <person name="Gargeya S."/>
            <person name="Fitzgerald M."/>
            <person name="Abouelleil A."/>
            <person name="Alvarado L."/>
            <person name="Chapman S.B."/>
            <person name="Gainer-Dewar J."/>
            <person name="Goldberg J."/>
            <person name="Griggs A."/>
            <person name="Gujja S."/>
            <person name="Hansen M."/>
            <person name="Howarth C."/>
            <person name="Imamovic A."/>
            <person name="Ireland A."/>
            <person name="Larimer J."/>
            <person name="McCowan C."/>
            <person name="Murphy C."/>
            <person name="Pearson M."/>
            <person name="Poon T.W."/>
            <person name="Priest M."/>
            <person name="Roberts A."/>
            <person name="Saif S."/>
            <person name="Shea T."/>
            <person name="Sykes S."/>
            <person name="Wortman J."/>
            <person name="Nusbaum C."/>
            <person name="Birren B."/>
        </authorList>
    </citation>
    <scope>NUCLEOTIDE SEQUENCE [LARGE SCALE GENOMIC DNA]</scope>
    <source>
        <strain evidence="1">APO3</strain>
    </source>
</reference>
<dbReference type="GeneID" id="20811505"/>
<protein>
    <submittedName>
        <fullName evidence="1">Uncharacterized protein</fullName>
    </submittedName>
</protein>
<dbReference type="EMBL" id="KI913136">
    <property type="protein sequence ID" value="ETV76499.1"/>
    <property type="molecule type" value="Genomic_DNA"/>
</dbReference>
<sequence length="166" mass="18830">MSNPLGSSFRALRLAIRVSPRQTCEHGLLYLEQSSICRGYWRGQLLLWTRSLLGFLRQPLATRWRSRLLLHVDLQLTRVSKQSTNPTLYRHWGGGCESGQRQLKALSWLLQAARPGGVLVARIARHGSTETTASYTVPALAPRRSSRHTPVGRRSACRRRIEWTSS</sequence>
<dbReference type="VEuPathDB" id="FungiDB:H257_09509"/>
<proteinExistence type="predicted"/>
<dbReference type="RefSeq" id="XP_009834044.1">
    <property type="nucleotide sequence ID" value="XM_009835742.1"/>
</dbReference>
<accession>W4GBP5</accession>
<evidence type="ECO:0000313" key="1">
    <source>
        <dbReference type="EMBL" id="ETV76499.1"/>
    </source>
</evidence>